<dbReference type="CDD" id="cd00096">
    <property type="entry name" value="Ig"/>
    <property type="match status" value="1"/>
</dbReference>
<evidence type="ECO:0000256" key="5">
    <source>
        <dbReference type="ARBA" id="ARBA00023319"/>
    </source>
</evidence>
<feature type="signal peptide" evidence="6">
    <location>
        <begin position="1"/>
        <end position="24"/>
    </location>
</feature>
<dbReference type="PANTHER" id="PTHR11640">
    <property type="entry name" value="NEPHRIN"/>
    <property type="match status" value="1"/>
</dbReference>
<accession>A0AAV2REB9</accession>
<dbReference type="GO" id="GO:0005911">
    <property type="term" value="C:cell-cell junction"/>
    <property type="evidence" value="ECO:0007669"/>
    <property type="project" value="TreeGrafter"/>
</dbReference>
<dbReference type="PANTHER" id="PTHR11640:SF31">
    <property type="entry name" value="IRREGULAR CHIASM C-ROUGHEST PROTEIN-RELATED"/>
    <property type="match status" value="1"/>
</dbReference>
<feature type="chain" id="PRO_5043932031" description="Ig-like domain-containing protein" evidence="6">
    <location>
        <begin position="25"/>
        <end position="107"/>
    </location>
</feature>
<dbReference type="GO" id="GO:0050839">
    <property type="term" value="F:cell adhesion molecule binding"/>
    <property type="evidence" value="ECO:0007669"/>
    <property type="project" value="TreeGrafter"/>
</dbReference>
<keyword evidence="3" id="KW-1015">Disulfide bond</keyword>
<comment type="subcellular location">
    <subcellularLocation>
        <location evidence="1">Membrane</location>
        <topology evidence="1">Single-pass type I membrane protein</topology>
    </subcellularLocation>
</comment>
<feature type="domain" description="Ig-like" evidence="7">
    <location>
        <begin position="27"/>
        <end position="107"/>
    </location>
</feature>
<dbReference type="Gene3D" id="2.60.40.10">
    <property type="entry name" value="Immunoglobulins"/>
    <property type="match status" value="1"/>
</dbReference>
<evidence type="ECO:0000313" key="9">
    <source>
        <dbReference type="Proteomes" id="UP001497623"/>
    </source>
</evidence>
<feature type="non-terminal residue" evidence="8">
    <location>
        <position position="107"/>
    </location>
</feature>
<comment type="caution">
    <text evidence="8">The sequence shown here is derived from an EMBL/GenBank/DDBJ whole genome shotgun (WGS) entry which is preliminary data.</text>
</comment>
<dbReference type="InterPro" id="IPR036179">
    <property type="entry name" value="Ig-like_dom_sf"/>
</dbReference>
<organism evidence="8 9">
    <name type="scientific">Meganyctiphanes norvegica</name>
    <name type="common">Northern krill</name>
    <name type="synonym">Thysanopoda norvegica</name>
    <dbReference type="NCBI Taxonomy" id="48144"/>
    <lineage>
        <taxon>Eukaryota</taxon>
        <taxon>Metazoa</taxon>
        <taxon>Ecdysozoa</taxon>
        <taxon>Arthropoda</taxon>
        <taxon>Crustacea</taxon>
        <taxon>Multicrustacea</taxon>
        <taxon>Malacostraca</taxon>
        <taxon>Eumalacostraca</taxon>
        <taxon>Eucarida</taxon>
        <taxon>Euphausiacea</taxon>
        <taxon>Euphausiidae</taxon>
        <taxon>Meganyctiphanes</taxon>
    </lineage>
</organism>
<evidence type="ECO:0000313" key="8">
    <source>
        <dbReference type="EMBL" id="CAL4122544.1"/>
    </source>
</evidence>
<proteinExistence type="predicted"/>
<dbReference type="GO" id="GO:0098609">
    <property type="term" value="P:cell-cell adhesion"/>
    <property type="evidence" value="ECO:0007669"/>
    <property type="project" value="TreeGrafter"/>
</dbReference>
<keyword evidence="2" id="KW-0472">Membrane</keyword>
<dbReference type="EMBL" id="CAXKWB010020344">
    <property type="protein sequence ID" value="CAL4122544.1"/>
    <property type="molecule type" value="Genomic_DNA"/>
</dbReference>
<evidence type="ECO:0000256" key="1">
    <source>
        <dbReference type="ARBA" id="ARBA00004479"/>
    </source>
</evidence>
<evidence type="ECO:0000259" key="7">
    <source>
        <dbReference type="PROSITE" id="PS50835"/>
    </source>
</evidence>
<dbReference type="GO" id="GO:0005886">
    <property type="term" value="C:plasma membrane"/>
    <property type="evidence" value="ECO:0007669"/>
    <property type="project" value="TreeGrafter"/>
</dbReference>
<name>A0AAV2REB9_MEGNR</name>
<sequence>IMGRSLSLTVVVLIIGWLSPGGRSAAPRQQFATQPSHQTAVLGSTAVLPCRVINRRGLVQWTRDGFGLGTIRLLEGFDRYSMIGSDEEGDFSLRISPVMLEDDSQYQ</sequence>
<dbReference type="InterPro" id="IPR013783">
    <property type="entry name" value="Ig-like_fold"/>
</dbReference>
<protein>
    <recommendedName>
        <fullName evidence="7">Ig-like domain-containing protein</fullName>
    </recommendedName>
</protein>
<reference evidence="8 9" key="1">
    <citation type="submission" date="2024-05" db="EMBL/GenBank/DDBJ databases">
        <authorList>
            <person name="Wallberg A."/>
        </authorList>
    </citation>
    <scope>NUCLEOTIDE SEQUENCE [LARGE SCALE GENOMIC DNA]</scope>
</reference>
<keyword evidence="6" id="KW-0732">Signal</keyword>
<dbReference type="InterPro" id="IPR007110">
    <property type="entry name" value="Ig-like_dom"/>
</dbReference>
<dbReference type="InterPro" id="IPR051275">
    <property type="entry name" value="Cell_adhesion_signaling"/>
</dbReference>
<gene>
    <name evidence="8" type="ORF">MNOR_LOCUS23266</name>
</gene>
<keyword evidence="4" id="KW-0325">Glycoprotein</keyword>
<evidence type="ECO:0000256" key="4">
    <source>
        <dbReference type="ARBA" id="ARBA00023180"/>
    </source>
</evidence>
<dbReference type="SUPFAM" id="SSF48726">
    <property type="entry name" value="Immunoglobulin"/>
    <property type="match status" value="1"/>
</dbReference>
<keyword evidence="9" id="KW-1185">Reference proteome</keyword>
<evidence type="ECO:0000256" key="6">
    <source>
        <dbReference type="SAM" id="SignalP"/>
    </source>
</evidence>
<keyword evidence="5" id="KW-0393">Immunoglobulin domain</keyword>
<dbReference type="AlphaFoldDB" id="A0AAV2REB9"/>
<evidence type="ECO:0000256" key="3">
    <source>
        <dbReference type="ARBA" id="ARBA00023157"/>
    </source>
</evidence>
<dbReference type="PROSITE" id="PS50835">
    <property type="entry name" value="IG_LIKE"/>
    <property type="match status" value="1"/>
</dbReference>
<feature type="non-terminal residue" evidence="8">
    <location>
        <position position="1"/>
    </location>
</feature>
<evidence type="ECO:0000256" key="2">
    <source>
        <dbReference type="ARBA" id="ARBA00023136"/>
    </source>
</evidence>
<dbReference type="Proteomes" id="UP001497623">
    <property type="component" value="Unassembled WGS sequence"/>
</dbReference>